<dbReference type="RefSeq" id="WP_146306539.1">
    <property type="nucleotide sequence ID" value="NZ_VOHS01000019.1"/>
</dbReference>
<dbReference type="CDD" id="cd04301">
    <property type="entry name" value="NAT_SF"/>
    <property type="match status" value="1"/>
</dbReference>
<comment type="caution">
    <text evidence="2">The sequence shown here is derived from an EMBL/GenBank/DDBJ whole genome shotgun (WGS) entry which is preliminary data.</text>
</comment>
<dbReference type="Gene3D" id="3.40.630.30">
    <property type="match status" value="1"/>
</dbReference>
<feature type="domain" description="N-acetyltransferase" evidence="1">
    <location>
        <begin position="4"/>
        <end position="30"/>
    </location>
</feature>
<sequence length="57" mass="6636">MDHSEKYIEISAVCTHPDYQGRGYARQLILNQIGQIQRDGMGFTTRKKMFIYLLNKG</sequence>
<gene>
    <name evidence="2" type="ORF">FEF09_18305</name>
</gene>
<dbReference type="InterPro" id="IPR000182">
    <property type="entry name" value="GNAT_dom"/>
</dbReference>
<evidence type="ECO:0000313" key="2">
    <source>
        <dbReference type="EMBL" id="TWV99101.1"/>
    </source>
</evidence>
<keyword evidence="2" id="KW-0808">Transferase</keyword>
<dbReference type="InterPro" id="IPR016181">
    <property type="entry name" value="Acyl_CoA_acyltransferase"/>
</dbReference>
<reference evidence="2 3" key="1">
    <citation type="submission" date="2019-08" db="EMBL/GenBank/DDBJ databases">
        <title>Whole genome sequencing of chitin degrading bacteria Chitinophaga pinensis YS16.</title>
        <authorList>
            <person name="Singh R.P."/>
            <person name="Manchanda G."/>
            <person name="Maurya I.K."/>
            <person name="Joshi N.K."/>
            <person name="Srivastava A.K."/>
        </authorList>
    </citation>
    <scope>NUCLEOTIDE SEQUENCE [LARGE SCALE GENOMIC DNA]</scope>
    <source>
        <strain evidence="2 3">YS-16</strain>
    </source>
</reference>
<dbReference type="EMBL" id="VOHS01000019">
    <property type="protein sequence ID" value="TWV99101.1"/>
    <property type="molecule type" value="Genomic_DNA"/>
</dbReference>
<evidence type="ECO:0000313" key="3">
    <source>
        <dbReference type="Proteomes" id="UP000318815"/>
    </source>
</evidence>
<proteinExistence type="predicted"/>
<accession>A0A5C6LQG6</accession>
<keyword evidence="3" id="KW-1185">Reference proteome</keyword>
<evidence type="ECO:0000259" key="1">
    <source>
        <dbReference type="Pfam" id="PF00583"/>
    </source>
</evidence>
<organism evidence="2 3">
    <name type="scientific">Chitinophaga pinensis</name>
    <dbReference type="NCBI Taxonomy" id="79329"/>
    <lineage>
        <taxon>Bacteria</taxon>
        <taxon>Pseudomonadati</taxon>
        <taxon>Bacteroidota</taxon>
        <taxon>Chitinophagia</taxon>
        <taxon>Chitinophagales</taxon>
        <taxon>Chitinophagaceae</taxon>
        <taxon>Chitinophaga</taxon>
    </lineage>
</organism>
<dbReference type="Proteomes" id="UP000318815">
    <property type="component" value="Unassembled WGS sequence"/>
</dbReference>
<dbReference type="SUPFAM" id="SSF55729">
    <property type="entry name" value="Acyl-CoA N-acyltransferases (Nat)"/>
    <property type="match status" value="1"/>
</dbReference>
<dbReference type="AlphaFoldDB" id="A0A5C6LQG6"/>
<dbReference type="OrthoDB" id="9797456at2"/>
<name>A0A5C6LQG6_9BACT</name>
<protein>
    <submittedName>
        <fullName evidence="2">GNAT family N-acetyltransferase</fullName>
    </submittedName>
</protein>
<dbReference type="GO" id="GO:0016747">
    <property type="term" value="F:acyltransferase activity, transferring groups other than amino-acyl groups"/>
    <property type="evidence" value="ECO:0007669"/>
    <property type="project" value="InterPro"/>
</dbReference>
<dbReference type="Pfam" id="PF00583">
    <property type="entry name" value="Acetyltransf_1"/>
    <property type="match status" value="1"/>
</dbReference>